<gene>
    <name evidence="1" type="ORF">HMPREF1555_01003</name>
</gene>
<accession>A0A0E2LQX0</accession>
<dbReference type="PATRIC" id="fig|1227271.3.peg.873"/>
<name>A0A0E2LQX0_PORGN</name>
<dbReference type="Proteomes" id="UP000016630">
    <property type="component" value="Unassembled WGS sequence"/>
</dbReference>
<evidence type="ECO:0000313" key="2">
    <source>
        <dbReference type="Proteomes" id="UP000016630"/>
    </source>
</evidence>
<protein>
    <submittedName>
        <fullName evidence="1">Uncharacterized protein</fullName>
    </submittedName>
</protein>
<reference evidence="1 2" key="1">
    <citation type="submission" date="2013-06" db="EMBL/GenBank/DDBJ databases">
        <authorList>
            <person name="Weinstock G."/>
            <person name="Sodergren E."/>
            <person name="Lobos E.A."/>
            <person name="Fulton L."/>
            <person name="Fulton R."/>
            <person name="Courtney L."/>
            <person name="Fronick C."/>
            <person name="O'Laughlin M."/>
            <person name="Godfrey J."/>
            <person name="Wilson R.M."/>
            <person name="Miner T."/>
            <person name="Farmer C."/>
            <person name="Delehaunty K."/>
            <person name="Cordes M."/>
            <person name="Minx P."/>
            <person name="Tomlinson C."/>
            <person name="Chen J."/>
            <person name="Wollam A."/>
            <person name="Pepin K.H."/>
            <person name="Bhonagiri V."/>
            <person name="Zhang X."/>
            <person name="Warren W."/>
            <person name="Mitreva M."/>
            <person name="Mardis E.R."/>
            <person name="Wilson R.K."/>
        </authorList>
    </citation>
    <scope>NUCLEOTIDE SEQUENCE [LARGE SCALE GENOMIC DNA]</scope>
    <source>
        <strain evidence="1 2">F0570</strain>
    </source>
</reference>
<dbReference type="HOGENOM" id="CLU_3294120_0_0_10"/>
<comment type="caution">
    <text evidence="1">The sequence shown here is derived from an EMBL/GenBank/DDBJ whole genome shotgun (WGS) entry which is preliminary data.</text>
</comment>
<dbReference type="EMBL" id="AWUW01000071">
    <property type="protein sequence ID" value="ERJ66757.1"/>
    <property type="molecule type" value="Genomic_DNA"/>
</dbReference>
<evidence type="ECO:0000313" key="1">
    <source>
        <dbReference type="EMBL" id="ERJ66757.1"/>
    </source>
</evidence>
<organism evidence="1 2">
    <name type="scientific">Porphyromonas gingivalis F0570</name>
    <dbReference type="NCBI Taxonomy" id="1227271"/>
    <lineage>
        <taxon>Bacteria</taxon>
        <taxon>Pseudomonadati</taxon>
        <taxon>Bacteroidota</taxon>
        <taxon>Bacteroidia</taxon>
        <taxon>Bacteroidales</taxon>
        <taxon>Porphyromonadaceae</taxon>
        <taxon>Porphyromonas</taxon>
    </lineage>
</organism>
<dbReference type="AlphaFoldDB" id="A0A0E2LQX0"/>
<sequence length="43" mass="5111">MMVMMVMMVMMSVMMCLMFMFVLRATGVGVRLFCFHRFVSYTL</sequence>
<proteinExistence type="predicted"/>